<protein>
    <submittedName>
        <fullName evidence="1">Uncharacterized protein</fullName>
    </submittedName>
</protein>
<proteinExistence type="predicted"/>
<dbReference type="Proteomes" id="UP000035287">
    <property type="component" value="Chromosome"/>
</dbReference>
<sequence length="291" mass="33976">MTKNKEELPYLMRAYEPVKTESSLLVSSSPYLNDYRIREWVTSQCLRRNGKDNAQTYGIPMLISAMREVQPHDRIDELFNEARRDWPELDKWLDERWLSTLRRDDMASCPEGSIGGIWYKQLASANMEVDIIEGFEPRSSFEYFFMRGVQTHDFMHILAGGGFNFIGEIIPAYLKYGNLFRHLDPELAGLLNAQNTLLTGPMFIRGPLHYPQLFMRMWDLANYAMDVGRNSDPLFLPRYEDWLDLPLEEARKKFGVRGARTIDTTRESAFWDETVDTWQEDETMEEAVAAE</sequence>
<dbReference type="KEGG" id="cna:AB433_04875"/>
<evidence type="ECO:0000313" key="2">
    <source>
        <dbReference type="Proteomes" id="UP000035287"/>
    </source>
</evidence>
<accession>A0A0G3XGD8</accession>
<dbReference type="Pfam" id="PF05019">
    <property type="entry name" value="Coq4"/>
    <property type="match status" value="1"/>
</dbReference>
<gene>
    <name evidence="1" type="ORF">AB433_04875</name>
</gene>
<dbReference type="EMBL" id="CP011770">
    <property type="protein sequence ID" value="AKM09463.1"/>
    <property type="molecule type" value="Genomic_DNA"/>
</dbReference>
<organism evidence="1 2">
    <name type="scientific">Croceicoccus naphthovorans</name>
    <dbReference type="NCBI Taxonomy" id="1348774"/>
    <lineage>
        <taxon>Bacteria</taxon>
        <taxon>Pseudomonadati</taxon>
        <taxon>Pseudomonadota</taxon>
        <taxon>Alphaproteobacteria</taxon>
        <taxon>Sphingomonadales</taxon>
        <taxon>Erythrobacteraceae</taxon>
        <taxon>Croceicoccus</taxon>
    </lineage>
</organism>
<keyword evidence="2" id="KW-1185">Reference proteome</keyword>
<dbReference type="InterPro" id="IPR007715">
    <property type="entry name" value="Coq4"/>
</dbReference>
<evidence type="ECO:0000313" key="1">
    <source>
        <dbReference type="EMBL" id="AKM09463.1"/>
    </source>
</evidence>
<dbReference type="GO" id="GO:0006744">
    <property type="term" value="P:ubiquinone biosynthetic process"/>
    <property type="evidence" value="ECO:0007669"/>
    <property type="project" value="InterPro"/>
</dbReference>
<dbReference type="RefSeq" id="WP_047820151.1">
    <property type="nucleotide sequence ID" value="NZ_CP011770.1"/>
</dbReference>
<name>A0A0G3XGD8_9SPHN</name>
<reference evidence="1 2" key="1">
    <citation type="submission" date="2015-06" db="EMBL/GenBank/DDBJ databases">
        <authorList>
            <person name="Zeng Y."/>
            <person name="Huang Y."/>
        </authorList>
    </citation>
    <scope>NUCLEOTIDE SEQUENCE [LARGE SCALE GENOMIC DNA]</scope>
    <source>
        <strain evidence="1 2">PQ-2</strain>
    </source>
</reference>
<dbReference type="PATRIC" id="fig|1348774.3.peg.1022"/>
<dbReference type="AlphaFoldDB" id="A0A0G3XGD8"/>
<dbReference type="STRING" id="1348774.AB433_04875"/>